<dbReference type="InterPro" id="IPR010998">
    <property type="entry name" value="Integrase_recombinase_N"/>
</dbReference>
<organism evidence="7">
    <name type="scientific">Curvibacter symbiont subsp. Hydra magnipapillata</name>
    <dbReference type="NCBI Taxonomy" id="667019"/>
    <lineage>
        <taxon>Bacteria</taxon>
        <taxon>Pseudomonadati</taxon>
        <taxon>Pseudomonadota</taxon>
        <taxon>Betaproteobacteria</taxon>
        <taxon>Burkholderiales</taxon>
        <taxon>Comamonadaceae</taxon>
        <taxon>Curvibacter</taxon>
    </lineage>
</organism>
<evidence type="ECO:0000313" key="7">
    <source>
        <dbReference type="EMBL" id="CBA29848.1"/>
    </source>
</evidence>
<dbReference type="Gene3D" id="1.10.150.130">
    <property type="match status" value="1"/>
</dbReference>
<evidence type="ECO:0000256" key="1">
    <source>
        <dbReference type="ARBA" id="ARBA00022908"/>
    </source>
</evidence>
<dbReference type="SUPFAM" id="SSF47823">
    <property type="entry name" value="lambda integrase-like, N-terminal domain"/>
    <property type="match status" value="1"/>
</dbReference>
<feature type="domain" description="Tyr recombinase" evidence="5">
    <location>
        <begin position="99"/>
        <end position="307"/>
    </location>
</feature>
<dbReference type="Gene3D" id="1.10.443.10">
    <property type="entry name" value="Intergrase catalytic core"/>
    <property type="match status" value="1"/>
</dbReference>
<keyword evidence="1" id="KW-0229">DNA integration</keyword>
<dbReference type="AlphaFoldDB" id="C9YBC0"/>
<sequence length="318" mass="36148">MSNVDDYLKAAERQNTLSSYASAIRHFEEEWKGLLPASSDAIARYLADYASSLSGNTLRHRLAALSRWHLDQGFADPTKTTTIRQLLKGIRTVHNTPENRAKPLDLDVLEQVDLWLAEGIDRSLRQGDDASALRFTRDRSLILLGFWRGFRSEELARLSVENVQIVSTEGMTCYLDRSKGDRQTLGKTYKCPSLSRLCPVAAFAQWTALARLHDGPVYRGIDRWGNVSRKAMHPNSMIPLLRNMLSLAGVPDVKEYSSHSLRRGFAGWARASGWDIKELMEYVGWQDIKSAMRYLDTPDAELQNRFEQSLQKGRTRNE</sequence>
<name>C9YBC0_CURXX</name>
<dbReference type="PANTHER" id="PTHR34605">
    <property type="entry name" value="PHAGE_INTEGRASE DOMAIN-CONTAINING PROTEIN"/>
    <property type="match status" value="1"/>
</dbReference>
<evidence type="ECO:0000259" key="5">
    <source>
        <dbReference type="PROSITE" id="PS51898"/>
    </source>
</evidence>
<evidence type="ECO:0008006" key="8">
    <source>
        <dbReference type="Google" id="ProtNLM"/>
    </source>
</evidence>
<keyword evidence="3" id="KW-0233">DNA recombination</keyword>
<dbReference type="Pfam" id="PF00589">
    <property type="entry name" value="Phage_integrase"/>
    <property type="match status" value="1"/>
</dbReference>
<dbReference type="InterPro" id="IPR011010">
    <property type="entry name" value="DNA_brk_join_enz"/>
</dbReference>
<dbReference type="GO" id="GO:0003677">
    <property type="term" value="F:DNA binding"/>
    <property type="evidence" value="ECO:0007669"/>
    <property type="project" value="UniProtKB-UniRule"/>
</dbReference>
<evidence type="ECO:0000256" key="3">
    <source>
        <dbReference type="ARBA" id="ARBA00023172"/>
    </source>
</evidence>
<reference evidence="7" key="1">
    <citation type="journal article" date="2010" name="Nature">
        <title>The dynamic genome of Hydra.</title>
        <authorList>
            <person name="Chapman J.A."/>
            <person name="Kirkness E.F."/>
            <person name="Simakov O."/>
            <person name="Hampson S.E."/>
            <person name="Mitros T."/>
            <person name="Weinmaier T."/>
            <person name="Rattei T."/>
            <person name="Balasubramanian P.G."/>
            <person name="Borman J."/>
            <person name="Busam D."/>
            <person name="Disbennett K."/>
            <person name="Pfannkoch C."/>
            <person name="Sumin N."/>
            <person name="Sutton G."/>
            <person name="Viswanathan L."/>
            <person name="Walenz B."/>
            <person name="Goodstein D.M."/>
            <person name="Hellsten U."/>
            <person name="Kawashima T."/>
            <person name="Prochnik S.E."/>
            <person name="Putnam N.H."/>
            <person name="Shu S."/>
            <person name="Blumberg B."/>
            <person name="Dana C.E."/>
            <person name="Gee L."/>
            <person name="Kibler D.F."/>
            <person name="Law L."/>
            <person name="Lindgens D."/>
            <person name="Martinez D.E."/>
            <person name="Peng J."/>
            <person name="Wigge P.A."/>
            <person name="Bertulat B."/>
            <person name="Guder C."/>
            <person name="Nakamura Y."/>
            <person name="Ozbek S."/>
            <person name="Watanabe H."/>
            <person name="Khalturin K."/>
            <person name="Hemmrich G."/>
            <person name="Franke A."/>
            <person name="Augustin R."/>
            <person name="Fraune S."/>
            <person name="Hayakawa E."/>
            <person name="Hayakawa S."/>
            <person name="Hirose M."/>
            <person name="Hwang J."/>
            <person name="Ikeo K."/>
            <person name="Nishimiya-Fujisawa C."/>
            <person name="Ogura A."/>
            <person name="Takahashi T."/>
            <person name="Steinmetz P.R."/>
            <person name="Zhang X."/>
            <person name="Aufschnaiter R."/>
            <person name="Eder M.K."/>
            <person name="Gorny A.K."/>
            <person name="Salvenmoser W."/>
            <person name="Heimberg A.M."/>
            <person name="Wheeler B.M."/>
            <person name="Peterson K.J."/>
            <person name="Boettger A."/>
            <person name="Tischler P."/>
            <person name="Wolf A."/>
            <person name="Gojobori T."/>
            <person name="Remington K.A."/>
            <person name="Strausberg R.L."/>
            <person name="Venter J."/>
            <person name="Technau U."/>
            <person name="Hobmayer B."/>
            <person name="Bosch T.C."/>
            <person name="Holstein T.W."/>
            <person name="Fujisawa T."/>
            <person name="Bode H.R."/>
            <person name="David C.N."/>
            <person name="Rokhsar D.S."/>
            <person name="Steele R.E."/>
        </authorList>
    </citation>
    <scope>NUCLEOTIDE SEQUENCE</scope>
</reference>
<evidence type="ECO:0000256" key="4">
    <source>
        <dbReference type="PROSITE-ProRule" id="PRU01248"/>
    </source>
</evidence>
<protein>
    <recommendedName>
        <fullName evidence="8">Recombinase</fullName>
    </recommendedName>
</protein>
<dbReference type="PROSITE" id="PS51900">
    <property type="entry name" value="CB"/>
    <property type="match status" value="1"/>
</dbReference>
<dbReference type="InterPro" id="IPR002104">
    <property type="entry name" value="Integrase_catalytic"/>
</dbReference>
<gene>
    <name evidence="7" type="ORF">Csp_A14210</name>
</gene>
<feature type="domain" description="Core-binding (CB)" evidence="6">
    <location>
        <begin position="1"/>
        <end position="73"/>
    </location>
</feature>
<dbReference type="InterPro" id="IPR052925">
    <property type="entry name" value="Phage_Integrase-like_Recomb"/>
</dbReference>
<keyword evidence="2 4" id="KW-0238">DNA-binding</keyword>
<accession>C9YBC0</accession>
<proteinExistence type="predicted"/>
<evidence type="ECO:0000256" key="2">
    <source>
        <dbReference type="ARBA" id="ARBA00023125"/>
    </source>
</evidence>
<evidence type="ECO:0000259" key="6">
    <source>
        <dbReference type="PROSITE" id="PS51900"/>
    </source>
</evidence>
<dbReference type="GO" id="GO:0015074">
    <property type="term" value="P:DNA integration"/>
    <property type="evidence" value="ECO:0007669"/>
    <property type="project" value="UniProtKB-KW"/>
</dbReference>
<dbReference type="CDD" id="cd00799">
    <property type="entry name" value="INT_Cre_C"/>
    <property type="match status" value="1"/>
</dbReference>
<dbReference type="EMBL" id="FN543104">
    <property type="protein sequence ID" value="CBA29848.1"/>
    <property type="molecule type" value="Genomic_DNA"/>
</dbReference>
<dbReference type="SUPFAM" id="SSF56349">
    <property type="entry name" value="DNA breaking-rejoining enzymes"/>
    <property type="match status" value="1"/>
</dbReference>
<dbReference type="PROSITE" id="PS51898">
    <property type="entry name" value="TYR_RECOMBINASE"/>
    <property type="match status" value="1"/>
</dbReference>
<dbReference type="GO" id="GO:0006310">
    <property type="term" value="P:DNA recombination"/>
    <property type="evidence" value="ECO:0007669"/>
    <property type="project" value="UniProtKB-KW"/>
</dbReference>
<dbReference type="InterPro" id="IPR044068">
    <property type="entry name" value="CB"/>
</dbReference>
<dbReference type="PANTHER" id="PTHR34605:SF3">
    <property type="entry name" value="P CELL-TYPE AGGLUTINATION PROTEIN MAP4-LIKE-RELATED"/>
    <property type="match status" value="1"/>
</dbReference>
<dbReference type="InterPro" id="IPR013762">
    <property type="entry name" value="Integrase-like_cat_sf"/>
</dbReference>